<dbReference type="Pfam" id="PF25917">
    <property type="entry name" value="BSH_RND"/>
    <property type="match status" value="1"/>
</dbReference>
<evidence type="ECO:0000313" key="6">
    <source>
        <dbReference type="Proteomes" id="UP000644147"/>
    </source>
</evidence>
<dbReference type="PANTHER" id="PTHR30469">
    <property type="entry name" value="MULTIDRUG RESISTANCE PROTEIN MDTA"/>
    <property type="match status" value="1"/>
</dbReference>
<dbReference type="RefSeq" id="WP_200505825.1">
    <property type="nucleotide sequence ID" value="NZ_JAEHFX010000003.1"/>
</dbReference>
<dbReference type="NCBIfam" id="TIGR01730">
    <property type="entry name" value="RND_mfp"/>
    <property type="match status" value="1"/>
</dbReference>
<keyword evidence="2" id="KW-0472">Membrane</keyword>
<evidence type="ECO:0000313" key="5">
    <source>
        <dbReference type="EMBL" id="MBK0403088.1"/>
    </source>
</evidence>
<feature type="domain" description="Multidrug resistance protein MdtA-like barrel-sandwich hybrid" evidence="3">
    <location>
        <begin position="67"/>
        <end position="226"/>
    </location>
</feature>
<dbReference type="PANTHER" id="PTHR30469:SF33">
    <property type="entry name" value="SLR1207 PROTEIN"/>
    <property type="match status" value="1"/>
</dbReference>
<comment type="similarity">
    <text evidence="1">Belongs to the membrane fusion protein (MFP) (TC 8.A.1) family.</text>
</comment>
<feature type="transmembrane region" description="Helical" evidence="2">
    <location>
        <begin position="9"/>
        <end position="27"/>
    </location>
</feature>
<dbReference type="Gene3D" id="2.40.30.170">
    <property type="match status" value="1"/>
</dbReference>
<reference evidence="5 6" key="1">
    <citation type="submission" date="2020-12" db="EMBL/GenBank/DDBJ databases">
        <title>Bacterial novel species Adhaeribacter sp. BT258 isolated from soil.</title>
        <authorList>
            <person name="Jung H.-Y."/>
        </authorList>
    </citation>
    <scope>NUCLEOTIDE SEQUENCE [LARGE SCALE GENOMIC DNA]</scope>
    <source>
        <strain evidence="5 6">BT258</strain>
    </source>
</reference>
<name>A0ABS1C182_9BACT</name>
<accession>A0ABS1C182</accession>
<gene>
    <name evidence="5" type="ORF">I5M27_08830</name>
</gene>
<proteinExistence type="inferred from homology"/>
<dbReference type="Gene3D" id="2.40.420.20">
    <property type="match status" value="1"/>
</dbReference>
<keyword evidence="2" id="KW-1133">Transmembrane helix</keyword>
<evidence type="ECO:0000259" key="3">
    <source>
        <dbReference type="Pfam" id="PF25917"/>
    </source>
</evidence>
<keyword evidence="2" id="KW-0812">Transmembrane</keyword>
<evidence type="ECO:0000259" key="4">
    <source>
        <dbReference type="Pfam" id="PF26002"/>
    </source>
</evidence>
<keyword evidence="6" id="KW-1185">Reference proteome</keyword>
<dbReference type="PRINTS" id="PR01490">
    <property type="entry name" value="RTXTOXIND"/>
</dbReference>
<dbReference type="Gene3D" id="2.40.50.100">
    <property type="match status" value="1"/>
</dbReference>
<comment type="caution">
    <text evidence="5">The sequence shown here is derived from an EMBL/GenBank/DDBJ whole genome shotgun (WGS) entry which is preliminary data.</text>
</comment>
<dbReference type="InterPro" id="IPR058625">
    <property type="entry name" value="MdtA-like_BSH"/>
</dbReference>
<dbReference type="InterPro" id="IPR058982">
    <property type="entry name" value="Beta-barrel_AprE"/>
</dbReference>
<dbReference type="Proteomes" id="UP000644147">
    <property type="component" value="Unassembled WGS sequence"/>
</dbReference>
<dbReference type="EMBL" id="JAEHFX010000003">
    <property type="protein sequence ID" value="MBK0403088.1"/>
    <property type="molecule type" value="Genomic_DNA"/>
</dbReference>
<evidence type="ECO:0000256" key="1">
    <source>
        <dbReference type="ARBA" id="ARBA00009477"/>
    </source>
</evidence>
<dbReference type="Pfam" id="PF26002">
    <property type="entry name" value="Beta-barrel_AprE"/>
    <property type="match status" value="1"/>
</dbReference>
<feature type="domain" description="AprE-like beta-barrel" evidence="4">
    <location>
        <begin position="245"/>
        <end position="336"/>
    </location>
</feature>
<dbReference type="SUPFAM" id="SSF111369">
    <property type="entry name" value="HlyD-like secretion proteins"/>
    <property type="match status" value="1"/>
</dbReference>
<organism evidence="5 6">
    <name type="scientific">Adhaeribacter terrigena</name>
    <dbReference type="NCBI Taxonomy" id="2793070"/>
    <lineage>
        <taxon>Bacteria</taxon>
        <taxon>Pseudomonadati</taxon>
        <taxon>Bacteroidota</taxon>
        <taxon>Cytophagia</taxon>
        <taxon>Cytophagales</taxon>
        <taxon>Hymenobacteraceae</taxon>
        <taxon>Adhaeribacter</taxon>
    </lineage>
</organism>
<sequence>MAAKSSNRLIYILGAIVLVLLIIGLVAKKKGWVGKPAGTAVTVDKVKRADITERVSASGKVQPEVEVKISPDVSGEIIELHVAEGDSVKKGQLLLKIKPDNYQSMVDMRVAAVNQAKANLAQARARLSQNIANNVQVKQTHQRNTSLFKEKVISQAEFETSKANFDVSQQEIESGRESVKAAEYGVQSAIASLKEARENLNKTTIYAPVSGTISKLGVERGERVVGTSQMAGTELLRIANLNTMEVRVNVNENDIVRVKLGDSVIVDVDSYSNQDQKFKGVVTQIANTAKDALTLEAVTEFEVRIRLLNESYKELARTRKRNPFRPGMTASVDIITDQKRNIVTVPLAAVTTRTANFLTGKEKKEDRRKDKNEAEDENKPKEELVEIVFLLENGKAVAKKVKTGISDFDNIEILEGLKEGQEVISGPFRAVSKTLKNNDNVVVKDAETIAKEASETKGDDKE</sequence>
<evidence type="ECO:0000256" key="2">
    <source>
        <dbReference type="SAM" id="Phobius"/>
    </source>
</evidence>
<protein>
    <submittedName>
        <fullName evidence="5">Efflux RND transporter periplasmic adaptor subunit</fullName>
    </submittedName>
</protein>
<dbReference type="InterPro" id="IPR006143">
    <property type="entry name" value="RND_pump_MFP"/>
</dbReference>
<dbReference type="Gene3D" id="1.10.287.470">
    <property type="entry name" value="Helix hairpin bin"/>
    <property type="match status" value="1"/>
</dbReference>